<dbReference type="RefSeq" id="WP_129002003.1">
    <property type="nucleotide sequence ID" value="NZ_SDHZ01000001.1"/>
</dbReference>
<comment type="caution">
    <text evidence="1">The sequence shown here is derived from an EMBL/GenBank/DDBJ whole genome shotgun (WGS) entry which is preliminary data.</text>
</comment>
<sequence>MNIFFDFEESGEIPKGAQFNDPEAQLGIDLVRDFVKSRVAVLKDEIERQPNGQIIIQFFYGPTGIIFKNFTDSLSGKLSDCFQLNDAAYLSRKLWAIFCPGEPYPTEDEHP</sequence>
<dbReference type="OrthoDB" id="9805585at2"/>
<name>A0A4Q1DCB5_9BACT</name>
<dbReference type="AlphaFoldDB" id="A0A4Q1DCB5"/>
<protein>
    <submittedName>
        <fullName evidence="1">Uncharacterized protein</fullName>
    </submittedName>
</protein>
<accession>A0A4Q1DCB5</accession>
<dbReference type="EMBL" id="SDHZ01000001">
    <property type="protein sequence ID" value="RXK86253.1"/>
    <property type="molecule type" value="Genomic_DNA"/>
</dbReference>
<keyword evidence="2" id="KW-1185">Reference proteome</keyword>
<organism evidence="1 2">
    <name type="scientific">Filimonas effusa</name>
    <dbReference type="NCBI Taxonomy" id="2508721"/>
    <lineage>
        <taxon>Bacteria</taxon>
        <taxon>Pseudomonadati</taxon>
        <taxon>Bacteroidota</taxon>
        <taxon>Chitinophagia</taxon>
        <taxon>Chitinophagales</taxon>
        <taxon>Chitinophagaceae</taxon>
        <taxon>Filimonas</taxon>
    </lineage>
</organism>
<evidence type="ECO:0000313" key="1">
    <source>
        <dbReference type="EMBL" id="RXK86253.1"/>
    </source>
</evidence>
<dbReference type="Proteomes" id="UP000290545">
    <property type="component" value="Unassembled WGS sequence"/>
</dbReference>
<proteinExistence type="predicted"/>
<evidence type="ECO:0000313" key="2">
    <source>
        <dbReference type="Proteomes" id="UP000290545"/>
    </source>
</evidence>
<reference evidence="1 2" key="1">
    <citation type="submission" date="2019-01" db="EMBL/GenBank/DDBJ databases">
        <title>Filimonas sp. strain TTM-71.</title>
        <authorList>
            <person name="Chen W.-M."/>
        </authorList>
    </citation>
    <scope>NUCLEOTIDE SEQUENCE [LARGE SCALE GENOMIC DNA]</scope>
    <source>
        <strain evidence="1 2">TTM-71</strain>
    </source>
</reference>
<gene>
    <name evidence="1" type="ORF">ESB13_05445</name>
</gene>